<reference evidence="1" key="1">
    <citation type="submission" date="2020-01" db="EMBL/GenBank/DDBJ databases">
        <title>Insect and environment-associated Actinomycetes.</title>
        <authorList>
            <person name="Currrie C."/>
            <person name="Chevrette M."/>
            <person name="Carlson C."/>
            <person name="Stubbendieck R."/>
            <person name="Wendt-Pienkowski E."/>
        </authorList>
    </citation>
    <scope>NUCLEOTIDE SEQUENCE</scope>
    <source>
        <strain evidence="1">SID505</strain>
    </source>
</reference>
<protein>
    <recommendedName>
        <fullName evidence="2">CchlP</fullName>
    </recommendedName>
</protein>
<dbReference type="AlphaFoldDB" id="A0A6G3SZ42"/>
<comment type="caution">
    <text evidence="1">The sequence shown here is derived from an EMBL/GenBank/DDBJ whole genome shotgun (WGS) entry which is preliminary data.</text>
</comment>
<sequence length="152" mass="16039">MEAELTALAASGATAFVGLMVTEAWTQARGRVARFLARGEDVDVIDAELEESREELTAARAAADDEAIADVEEEWRIRLRRALRANPEAADELRILLDELSPLGAAGPAVSVTNSISGGTQNGPVFQGQTFSALTFNSGRGADAPEQRPGTA</sequence>
<proteinExistence type="predicted"/>
<gene>
    <name evidence="1" type="ORF">G3I43_26275</name>
</gene>
<evidence type="ECO:0008006" key="2">
    <source>
        <dbReference type="Google" id="ProtNLM"/>
    </source>
</evidence>
<organism evidence="1">
    <name type="scientific">Streptomyces anulatus</name>
    <name type="common">Streptomyces chrysomallus</name>
    <dbReference type="NCBI Taxonomy" id="1892"/>
    <lineage>
        <taxon>Bacteria</taxon>
        <taxon>Bacillati</taxon>
        <taxon>Actinomycetota</taxon>
        <taxon>Actinomycetes</taxon>
        <taxon>Kitasatosporales</taxon>
        <taxon>Streptomycetaceae</taxon>
        <taxon>Streptomyces</taxon>
    </lineage>
</organism>
<dbReference type="EMBL" id="JAAGMK010000758">
    <property type="protein sequence ID" value="NEB87648.1"/>
    <property type="molecule type" value="Genomic_DNA"/>
</dbReference>
<accession>A0A6G3SZ42</accession>
<dbReference type="RefSeq" id="WP_164259244.1">
    <property type="nucleotide sequence ID" value="NZ_JAAGMK010000758.1"/>
</dbReference>
<name>A0A6G3SZ42_STRAQ</name>
<evidence type="ECO:0000313" key="1">
    <source>
        <dbReference type="EMBL" id="NEB87648.1"/>
    </source>
</evidence>